<gene>
    <name evidence="1" type="ORF">SAMN04488128_102560</name>
</gene>
<dbReference type="Proteomes" id="UP000190367">
    <property type="component" value="Unassembled WGS sequence"/>
</dbReference>
<dbReference type="EMBL" id="FUWZ01000002">
    <property type="protein sequence ID" value="SKA06542.1"/>
    <property type="molecule type" value="Genomic_DNA"/>
</dbReference>
<dbReference type="AlphaFoldDB" id="A0A1T4QS13"/>
<evidence type="ECO:0000313" key="1">
    <source>
        <dbReference type="EMBL" id="SKA06542.1"/>
    </source>
</evidence>
<reference evidence="2" key="1">
    <citation type="submission" date="2017-02" db="EMBL/GenBank/DDBJ databases">
        <authorList>
            <person name="Varghese N."/>
            <person name="Submissions S."/>
        </authorList>
    </citation>
    <scope>NUCLEOTIDE SEQUENCE [LARGE SCALE GENOMIC DNA]</scope>
    <source>
        <strain evidence="2">DSM 22224</strain>
    </source>
</reference>
<organism evidence="1 2">
    <name type="scientific">Chitinophaga eiseniae</name>
    <dbReference type="NCBI Taxonomy" id="634771"/>
    <lineage>
        <taxon>Bacteria</taxon>
        <taxon>Pseudomonadati</taxon>
        <taxon>Bacteroidota</taxon>
        <taxon>Chitinophagia</taxon>
        <taxon>Chitinophagales</taxon>
        <taxon>Chitinophagaceae</taxon>
        <taxon>Chitinophaga</taxon>
    </lineage>
</organism>
<evidence type="ECO:0000313" key="2">
    <source>
        <dbReference type="Proteomes" id="UP000190367"/>
    </source>
</evidence>
<sequence>MLLLNAIDCTVKILQKMYLKPKIFIDPLVDSWYAWSQL</sequence>
<proteinExistence type="predicted"/>
<accession>A0A1T4QS13</accession>
<dbReference type="STRING" id="634771.SAMN04488128_102560"/>
<protein>
    <submittedName>
        <fullName evidence="1">Uncharacterized protein</fullName>
    </submittedName>
</protein>
<name>A0A1T4QS13_9BACT</name>
<keyword evidence="2" id="KW-1185">Reference proteome</keyword>